<evidence type="ECO:0000313" key="3">
    <source>
        <dbReference type="Proteomes" id="UP000262954"/>
    </source>
</evidence>
<dbReference type="EMBL" id="DNWC01000096">
    <property type="protein sequence ID" value="HBJ08839.1"/>
    <property type="molecule type" value="Genomic_DNA"/>
</dbReference>
<dbReference type="Gene3D" id="1.10.287.1490">
    <property type="match status" value="1"/>
</dbReference>
<feature type="coiled-coil region" evidence="1">
    <location>
        <begin position="9"/>
        <end position="64"/>
    </location>
</feature>
<evidence type="ECO:0000313" key="2">
    <source>
        <dbReference type="EMBL" id="HBJ08839.1"/>
    </source>
</evidence>
<accession>A0A316RFG9</accession>
<name>A0A316RFG9_9BACT</name>
<gene>
    <name evidence="2" type="ORF">DDY73_07505</name>
</gene>
<comment type="caution">
    <text evidence="2">The sequence shown here is derived from an EMBL/GenBank/DDBJ whole genome shotgun (WGS) entry which is preliminary data.</text>
</comment>
<dbReference type="RefSeq" id="WP_022390893.1">
    <property type="nucleotide sequence ID" value="NZ_AP028032.1"/>
</dbReference>
<dbReference type="AlphaFoldDB" id="A0A316RFG9"/>
<dbReference type="GeneID" id="92928287"/>
<dbReference type="Proteomes" id="UP000262954">
    <property type="component" value="Unassembled WGS sequence"/>
</dbReference>
<reference evidence="2 3" key="1">
    <citation type="journal article" date="2018" name="Nat. Biotechnol.">
        <title>A standardized bacterial taxonomy based on genome phylogeny substantially revises the tree of life.</title>
        <authorList>
            <person name="Parks D.H."/>
            <person name="Chuvochina M."/>
            <person name="Waite D.W."/>
            <person name="Rinke C."/>
            <person name="Skarshewski A."/>
            <person name="Chaumeil P.A."/>
            <person name="Hugenholtz P."/>
        </authorList>
    </citation>
    <scope>NUCLEOTIDE SEQUENCE [LARGE SCALE GENOMIC DNA]</scope>
    <source>
        <strain evidence="2">UBA11482</strain>
    </source>
</reference>
<sequence length="97" mass="11324">MADNPKRVLDTLRAHIQELMRRCNVLKREKEELEKRIEEQKSTIATLQRDLDEMSIKYQDLLTARGLALGESDIKAARNRFGKLVREIDKCISLLNE</sequence>
<protein>
    <submittedName>
        <fullName evidence="2">Uncharacterized protein</fullName>
    </submittedName>
</protein>
<organism evidence="2 3">
    <name type="scientific">Coprobacter fastidiosus</name>
    <dbReference type="NCBI Taxonomy" id="1099853"/>
    <lineage>
        <taxon>Bacteria</taxon>
        <taxon>Pseudomonadati</taxon>
        <taxon>Bacteroidota</taxon>
        <taxon>Bacteroidia</taxon>
        <taxon>Bacteroidales</taxon>
        <taxon>Barnesiellaceae</taxon>
        <taxon>Coprobacter</taxon>
    </lineage>
</organism>
<proteinExistence type="predicted"/>
<keyword evidence="1" id="KW-0175">Coiled coil</keyword>
<evidence type="ECO:0000256" key="1">
    <source>
        <dbReference type="SAM" id="Coils"/>
    </source>
</evidence>